<dbReference type="SUPFAM" id="SSF88946">
    <property type="entry name" value="Sigma2 domain of RNA polymerase sigma factors"/>
    <property type="match status" value="1"/>
</dbReference>
<evidence type="ECO:0000313" key="8">
    <source>
        <dbReference type="EMBL" id="QDZ08085.1"/>
    </source>
</evidence>
<dbReference type="PANTHER" id="PTHR43133:SF58">
    <property type="entry name" value="ECF RNA POLYMERASE SIGMA FACTOR SIGD"/>
    <property type="match status" value="1"/>
</dbReference>
<evidence type="ECO:0000256" key="4">
    <source>
        <dbReference type="ARBA" id="ARBA00023125"/>
    </source>
</evidence>
<dbReference type="InterPro" id="IPR013325">
    <property type="entry name" value="RNA_pol_sigma_r2"/>
</dbReference>
<dbReference type="GO" id="GO:0016987">
    <property type="term" value="F:sigma factor activity"/>
    <property type="evidence" value="ECO:0007669"/>
    <property type="project" value="UniProtKB-KW"/>
</dbReference>
<evidence type="ECO:0000256" key="2">
    <source>
        <dbReference type="ARBA" id="ARBA00023015"/>
    </source>
</evidence>
<dbReference type="NCBIfam" id="TIGR02937">
    <property type="entry name" value="sigma70-ECF"/>
    <property type="match status" value="1"/>
</dbReference>
<dbReference type="Pfam" id="PF08281">
    <property type="entry name" value="Sigma70_r4_2"/>
    <property type="match status" value="1"/>
</dbReference>
<keyword evidence="9" id="KW-1185">Reference proteome</keyword>
<gene>
    <name evidence="8" type="ORF">FPZ24_11835</name>
</gene>
<dbReference type="InterPro" id="IPR039425">
    <property type="entry name" value="RNA_pol_sigma-70-like"/>
</dbReference>
<feature type="domain" description="RNA polymerase sigma factor 70 region 4 type 2" evidence="7">
    <location>
        <begin position="118"/>
        <end position="170"/>
    </location>
</feature>
<sequence length="179" mass="20144">MRASEDELRGLMISGLDGNAVDHAALLRLLVPLLRGFYRRRANGSADDIEDLVQETLIAVHTRRSTYDRDRIFTAWLFAIARYKMIDHFRRVRRLQPIEDLEDTLVADDFEEASSARMDIDELLETLPAKQARMIRATRIDGLSIAEAAAADGLGESDVKISVHRGLKSLIARIQGGDR</sequence>
<dbReference type="InterPro" id="IPR036388">
    <property type="entry name" value="WH-like_DNA-bd_sf"/>
</dbReference>
<dbReference type="AlphaFoldDB" id="A0A5B8LK28"/>
<dbReference type="InterPro" id="IPR007627">
    <property type="entry name" value="RNA_pol_sigma70_r2"/>
</dbReference>
<dbReference type="KEGG" id="spai:FPZ24_11835"/>
<dbReference type="Proteomes" id="UP000315673">
    <property type="component" value="Chromosome"/>
</dbReference>
<protein>
    <submittedName>
        <fullName evidence="8">Sigma-70 family RNA polymerase sigma factor</fullName>
    </submittedName>
</protein>
<evidence type="ECO:0000256" key="3">
    <source>
        <dbReference type="ARBA" id="ARBA00023082"/>
    </source>
</evidence>
<comment type="similarity">
    <text evidence="1">Belongs to the sigma-70 factor family. ECF subfamily.</text>
</comment>
<dbReference type="Gene3D" id="1.10.1740.10">
    <property type="match status" value="1"/>
</dbReference>
<dbReference type="SUPFAM" id="SSF88659">
    <property type="entry name" value="Sigma3 and sigma4 domains of RNA polymerase sigma factors"/>
    <property type="match status" value="1"/>
</dbReference>
<proteinExistence type="inferred from homology"/>
<keyword evidence="5" id="KW-0804">Transcription</keyword>
<evidence type="ECO:0000259" key="7">
    <source>
        <dbReference type="Pfam" id="PF08281"/>
    </source>
</evidence>
<organism evidence="8 9">
    <name type="scientific">Sphingomonas panacisoli</name>
    <dbReference type="NCBI Taxonomy" id="1813879"/>
    <lineage>
        <taxon>Bacteria</taxon>
        <taxon>Pseudomonadati</taxon>
        <taxon>Pseudomonadota</taxon>
        <taxon>Alphaproteobacteria</taxon>
        <taxon>Sphingomonadales</taxon>
        <taxon>Sphingomonadaceae</taxon>
        <taxon>Sphingomonas</taxon>
    </lineage>
</organism>
<evidence type="ECO:0000256" key="1">
    <source>
        <dbReference type="ARBA" id="ARBA00010641"/>
    </source>
</evidence>
<keyword evidence="4" id="KW-0238">DNA-binding</keyword>
<dbReference type="OrthoDB" id="7041663at2"/>
<accession>A0A5B8LK28</accession>
<dbReference type="InterPro" id="IPR014284">
    <property type="entry name" value="RNA_pol_sigma-70_dom"/>
</dbReference>
<keyword evidence="2" id="KW-0805">Transcription regulation</keyword>
<keyword evidence="3" id="KW-0731">Sigma factor</keyword>
<dbReference type="GO" id="GO:0003677">
    <property type="term" value="F:DNA binding"/>
    <property type="evidence" value="ECO:0007669"/>
    <property type="project" value="UniProtKB-KW"/>
</dbReference>
<dbReference type="InterPro" id="IPR013324">
    <property type="entry name" value="RNA_pol_sigma_r3/r4-like"/>
</dbReference>
<dbReference type="Pfam" id="PF04542">
    <property type="entry name" value="Sigma70_r2"/>
    <property type="match status" value="1"/>
</dbReference>
<reference evidence="8 9" key="1">
    <citation type="submission" date="2019-07" db="EMBL/GenBank/DDBJ databases">
        <title>Full genome sequence of Sphingomonas sp. 4R-6-7(HKS19).</title>
        <authorList>
            <person name="Im W.-T."/>
        </authorList>
    </citation>
    <scope>NUCLEOTIDE SEQUENCE [LARGE SCALE GENOMIC DNA]</scope>
    <source>
        <strain evidence="8 9">HKS19</strain>
    </source>
</reference>
<dbReference type="InterPro" id="IPR013249">
    <property type="entry name" value="RNA_pol_sigma70_r4_t2"/>
</dbReference>
<evidence type="ECO:0000259" key="6">
    <source>
        <dbReference type="Pfam" id="PF04542"/>
    </source>
</evidence>
<dbReference type="Gene3D" id="1.10.10.10">
    <property type="entry name" value="Winged helix-like DNA-binding domain superfamily/Winged helix DNA-binding domain"/>
    <property type="match status" value="1"/>
</dbReference>
<dbReference type="GO" id="GO:0006352">
    <property type="term" value="P:DNA-templated transcription initiation"/>
    <property type="evidence" value="ECO:0007669"/>
    <property type="project" value="InterPro"/>
</dbReference>
<dbReference type="NCBIfam" id="NF009191">
    <property type="entry name" value="PRK12539.1"/>
    <property type="match status" value="1"/>
</dbReference>
<name>A0A5B8LK28_9SPHN</name>
<evidence type="ECO:0000256" key="5">
    <source>
        <dbReference type="ARBA" id="ARBA00023163"/>
    </source>
</evidence>
<dbReference type="PANTHER" id="PTHR43133">
    <property type="entry name" value="RNA POLYMERASE ECF-TYPE SIGMA FACTO"/>
    <property type="match status" value="1"/>
</dbReference>
<evidence type="ECO:0000313" key="9">
    <source>
        <dbReference type="Proteomes" id="UP000315673"/>
    </source>
</evidence>
<dbReference type="RefSeq" id="WP_146572233.1">
    <property type="nucleotide sequence ID" value="NZ_CP042306.1"/>
</dbReference>
<dbReference type="EMBL" id="CP042306">
    <property type="protein sequence ID" value="QDZ08085.1"/>
    <property type="molecule type" value="Genomic_DNA"/>
</dbReference>
<feature type="domain" description="RNA polymerase sigma-70 region 2" evidence="6">
    <location>
        <begin position="28"/>
        <end position="94"/>
    </location>
</feature>